<protein>
    <submittedName>
        <fullName evidence="1">Uncharacterized protein</fullName>
    </submittedName>
</protein>
<dbReference type="EMBL" id="CP040637">
    <property type="protein sequence ID" value="QCW04998.1"/>
    <property type="molecule type" value="Genomic_DNA"/>
</dbReference>
<keyword evidence="2" id="KW-1185">Reference proteome</keyword>
<evidence type="ECO:0000313" key="1">
    <source>
        <dbReference type="EMBL" id="QCW04998.1"/>
    </source>
</evidence>
<name>A0A4P9TJ46_9EURY</name>
<evidence type="ECO:0000313" key="2">
    <source>
        <dbReference type="Proteomes" id="UP000307562"/>
    </source>
</evidence>
<gene>
    <name evidence="1" type="ORF">FGF80_12275</name>
</gene>
<organism evidence="1 2">
    <name type="scientific">Natrinema pallidum</name>
    <dbReference type="NCBI Taxonomy" id="69527"/>
    <lineage>
        <taxon>Archaea</taxon>
        <taxon>Methanobacteriati</taxon>
        <taxon>Methanobacteriota</taxon>
        <taxon>Stenosarchaea group</taxon>
        <taxon>Halobacteria</taxon>
        <taxon>Halobacteriales</taxon>
        <taxon>Natrialbaceae</taxon>
        <taxon>Natrinema</taxon>
    </lineage>
</organism>
<reference evidence="2" key="1">
    <citation type="submission" date="2019-05" db="EMBL/GenBank/DDBJ databases">
        <title>Complete Genome Sequence and Methylation Pattern of the Halophilic Archaeon Natrinema pallidum BOL6-1.</title>
        <authorList>
            <person name="DasSarma P."/>
            <person name="DasSarma B.P."/>
            <person name="DasSarma S.L."/>
            <person name="Martinez F.L."/>
            <person name="Guzman D."/>
            <person name="Roberts R.J."/>
            <person name="DasSarma S."/>
        </authorList>
    </citation>
    <scope>NUCLEOTIDE SEQUENCE [LARGE SCALE GENOMIC DNA]</scope>
    <source>
        <strain evidence="2">BOL6-1</strain>
    </source>
</reference>
<accession>A0A4P9TJ46</accession>
<dbReference type="AlphaFoldDB" id="A0A4P9TJ46"/>
<dbReference type="Proteomes" id="UP000307562">
    <property type="component" value="Chromosome"/>
</dbReference>
<proteinExistence type="predicted"/>
<dbReference type="KEGG" id="npl:FGF80_12275"/>
<sequence length="88" mass="10120">MPRISQSTTLEQVEHILGSGSGILDFAVEGENDYYTWEDGEDANWEIEDVDCVKNVEEDRFIMFPEGDSFTCEVETEEDGSRVRCWCE</sequence>